<gene>
    <name evidence="2" type="ORF">NDU88_000159</name>
</gene>
<evidence type="ECO:0000313" key="2">
    <source>
        <dbReference type="EMBL" id="KAJ1174868.1"/>
    </source>
</evidence>
<sequence length="122" mass="12673">MVTECAGVQLTPKSVKSKERRAAAMPRVLVSEPGTRVAEKRSVLQAAAGRCCVGRQRAAASGPHEKKRPHRALKYGTGPVGSTERLGRAHGVEPPSEDYRAPGGALQSQSRTGGNGGEGGSD</sequence>
<dbReference type="Proteomes" id="UP001066276">
    <property type="component" value="Chromosome 3_2"/>
</dbReference>
<comment type="caution">
    <text evidence="2">The sequence shown here is derived from an EMBL/GenBank/DDBJ whole genome shotgun (WGS) entry which is preliminary data.</text>
</comment>
<keyword evidence="3" id="KW-1185">Reference proteome</keyword>
<name>A0AAV7TEM8_PLEWA</name>
<reference evidence="2" key="1">
    <citation type="journal article" date="2022" name="bioRxiv">
        <title>Sequencing and chromosome-scale assembly of the giantPleurodeles waltlgenome.</title>
        <authorList>
            <person name="Brown T."/>
            <person name="Elewa A."/>
            <person name="Iarovenko S."/>
            <person name="Subramanian E."/>
            <person name="Araus A.J."/>
            <person name="Petzold A."/>
            <person name="Susuki M."/>
            <person name="Suzuki K.-i.T."/>
            <person name="Hayashi T."/>
            <person name="Toyoda A."/>
            <person name="Oliveira C."/>
            <person name="Osipova E."/>
            <person name="Leigh N.D."/>
            <person name="Simon A."/>
            <person name="Yun M.H."/>
        </authorList>
    </citation>
    <scope>NUCLEOTIDE SEQUENCE</scope>
    <source>
        <strain evidence="2">20211129_DDA</strain>
        <tissue evidence="2">Liver</tissue>
    </source>
</reference>
<dbReference type="AlphaFoldDB" id="A0AAV7TEM8"/>
<evidence type="ECO:0000256" key="1">
    <source>
        <dbReference type="SAM" id="MobiDB-lite"/>
    </source>
</evidence>
<feature type="region of interest" description="Disordered" evidence="1">
    <location>
        <begin position="1"/>
        <end position="26"/>
    </location>
</feature>
<dbReference type="EMBL" id="JANPWB010000006">
    <property type="protein sequence ID" value="KAJ1174868.1"/>
    <property type="molecule type" value="Genomic_DNA"/>
</dbReference>
<protein>
    <submittedName>
        <fullName evidence="2">Uncharacterized protein</fullName>
    </submittedName>
</protein>
<accession>A0AAV7TEM8</accession>
<feature type="region of interest" description="Disordered" evidence="1">
    <location>
        <begin position="55"/>
        <end position="122"/>
    </location>
</feature>
<proteinExistence type="predicted"/>
<organism evidence="2 3">
    <name type="scientific">Pleurodeles waltl</name>
    <name type="common">Iberian ribbed newt</name>
    <dbReference type="NCBI Taxonomy" id="8319"/>
    <lineage>
        <taxon>Eukaryota</taxon>
        <taxon>Metazoa</taxon>
        <taxon>Chordata</taxon>
        <taxon>Craniata</taxon>
        <taxon>Vertebrata</taxon>
        <taxon>Euteleostomi</taxon>
        <taxon>Amphibia</taxon>
        <taxon>Batrachia</taxon>
        <taxon>Caudata</taxon>
        <taxon>Salamandroidea</taxon>
        <taxon>Salamandridae</taxon>
        <taxon>Pleurodelinae</taxon>
        <taxon>Pleurodeles</taxon>
    </lineage>
</organism>
<feature type="compositionally biased region" description="Gly residues" evidence="1">
    <location>
        <begin position="113"/>
        <end position="122"/>
    </location>
</feature>
<evidence type="ECO:0000313" key="3">
    <source>
        <dbReference type="Proteomes" id="UP001066276"/>
    </source>
</evidence>